<dbReference type="Pfam" id="PF00432">
    <property type="entry name" value="Prenyltrans"/>
    <property type="match status" value="1"/>
</dbReference>
<evidence type="ECO:0000256" key="5">
    <source>
        <dbReference type="ARBA" id="ARBA00022723"/>
    </source>
</evidence>
<comment type="similarity">
    <text evidence="2">Belongs to the protein prenyltransferase subunit beta family.</text>
</comment>
<dbReference type="SUPFAM" id="SSF48239">
    <property type="entry name" value="Terpenoid cyclases/Protein prenyltransferases"/>
    <property type="match status" value="1"/>
</dbReference>
<evidence type="ECO:0000256" key="7">
    <source>
        <dbReference type="ARBA" id="ARBA00022833"/>
    </source>
</evidence>
<reference evidence="9" key="3">
    <citation type="submission" date="2020-12" db="UniProtKB">
        <authorList>
            <consortium name="EnsemblPlants"/>
        </authorList>
    </citation>
    <scope>IDENTIFICATION</scope>
</reference>
<keyword evidence="7" id="KW-0862">Zinc</keyword>
<feature type="domain" description="Prenyltransferase alpha-alpha toroid" evidence="8">
    <location>
        <begin position="15"/>
        <end position="193"/>
    </location>
</feature>
<keyword evidence="3" id="KW-0637">Prenyltransferase</keyword>
<comment type="cofactor">
    <cofactor evidence="1">
        <name>Zn(2+)</name>
        <dbReference type="ChEBI" id="CHEBI:29105"/>
    </cofactor>
</comment>
<dbReference type="InParanoid" id="A0A7I4B6A1"/>
<dbReference type="InterPro" id="IPR001330">
    <property type="entry name" value="Prenyltrans"/>
</dbReference>
<evidence type="ECO:0000256" key="3">
    <source>
        <dbReference type="ARBA" id="ARBA00022602"/>
    </source>
</evidence>
<protein>
    <recommendedName>
        <fullName evidence="8">Prenyltransferase alpha-alpha toroid domain-containing protein</fullName>
    </recommendedName>
</protein>
<sequence length="212" mass="23803">MYVPEMFCVQIPAVNIIEWICSLQVLPLAADHPSSSVNKIFGFRGSLSIVPSNFYDEGHSASTYLAQCILRILGDNLSCVEAEAILSTVHDPQQPDDSEICYYINNYCSEQLCAERDLRFTYCAVFLLHSILKNVHDAAEGFVWVYVKVATICSLLNGWRGMIVEKSVSHILSCQSYEDAFGLYPDLEAHGAFINLFSVKCPYLDDCRHILT</sequence>
<evidence type="ECO:0000256" key="6">
    <source>
        <dbReference type="ARBA" id="ARBA00022737"/>
    </source>
</evidence>
<reference evidence="9 10" key="2">
    <citation type="journal article" date="2018" name="Plant J.">
        <title>The Physcomitrella patens chromosome-scale assembly reveals moss genome structure and evolution.</title>
        <authorList>
            <person name="Lang D."/>
            <person name="Ullrich K.K."/>
            <person name="Murat F."/>
            <person name="Fuchs J."/>
            <person name="Jenkins J."/>
            <person name="Haas F.B."/>
            <person name="Piednoel M."/>
            <person name="Gundlach H."/>
            <person name="Van Bel M."/>
            <person name="Meyberg R."/>
            <person name="Vives C."/>
            <person name="Morata J."/>
            <person name="Symeonidi A."/>
            <person name="Hiss M."/>
            <person name="Muchero W."/>
            <person name="Kamisugi Y."/>
            <person name="Saleh O."/>
            <person name="Blanc G."/>
            <person name="Decker E.L."/>
            <person name="van Gessel N."/>
            <person name="Grimwood J."/>
            <person name="Hayes R.D."/>
            <person name="Graham S.W."/>
            <person name="Gunter L.E."/>
            <person name="McDaniel S.F."/>
            <person name="Hoernstein S.N.W."/>
            <person name="Larsson A."/>
            <person name="Li F.W."/>
            <person name="Perroud P.F."/>
            <person name="Phillips J."/>
            <person name="Ranjan P."/>
            <person name="Rokshar D.S."/>
            <person name="Rothfels C.J."/>
            <person name="Schneider L."/>
            <person name="Shu S."/>
            <person name="Stevenson D.W."/>
            <person name="Thummler F."/>
            <person name="Tillich M."/>
            <person name="Villarreal Aguilar J.C."/>
            <person name="Widiez T."/>
            <person name="Wong G.K."/>
            <person name="Wymore A."/>
            <person name="Zhang Y."/>
            <person name="Zimmer A.D."/>
            <person name="Quatrano R.S."/>
            <person name="Mayer K.F.X."/>
            <person name="Goodstein D."/>
            <person name="Casacuberta J.M."/>
            <person name="Vandepoele K."/>
            <person name="Reski R."/>
            <person name="Cuming A.C."/>
            <person name="Tuskan G.A."/>
            <person name="Maumus F."/>
            <person name="Salse J."/>
            <person name="Schmutz J."/>
            <person name="Rensing S.A."/>
        </authorList>
    </citation>
    <scope>NUCLEOTIDE SEQUENCE [LARGE SCALE GENOMIC DNA]</scope>
    <source>
        <strain evidence="9 10">cv. Gransden 2004</strain>
    </source>
</reference>
<organism evidence="9 10">
    <name type="scientific">Physcomitrium patens</name>
    <name type="common">Spreading-leaved earth moss</name>
    <name type="synonym">Physcomitrella patens</name>
    <dbReference type="NCBI Taxonomy" id="3218"/>
    <lineage>
        <taxon>Eukaryota</taxon>
        <taxon>Viridiplantae</taxon>
        <taxon>Streptophyta</taxon>
        <taxon>Embryophyta</taxon>
        <taxon>Bryophyta</taxon>
        <taxon>Bryophytina</taxon>
        <taxon>Bryopsida</taxon>
        <taxon>Funariidae</taxon>
        <taxon>Funariales</taxon>
        <taxon>Funariaceae</taxon>
        <taxon>Physcomitrium</taxon>
    </lineage>
</organism>
<dbReference type="EMBL" id="ABEU02000016">
    <property type="status" value="NOT_ANNOTATED_CDS"/>
    <property type="molecule type" value="Genomic_DNA"/>
</dbReference>
<dbReference type="EnsemblPlants" id="Pp3c16_10570V3.1">
    <property type="protein sequence ID" value="Pp3c16_10570V3.1"/>
    <property type="gene ID" value="Pp3c16_10570"/>
</dbReference>
<evidence type="ECO:0000313" key="10">
    <source>
        <dbReference type="Proteomes" id="UP000006727"/>
    </source>
</evidence>
<dbReference type="InterPro" id="IPR045089">
    <property type="entry name" value="PGGT1B-like"/>
</dbReference>
<dbReference type="GO" id="GO:0008318">
    <property type="term" value="F:protein prenyltransferase activity"/>
    <property type="evidence" value="ECO:0007669"/>
    <property type="project" value="InterPro"/>
</dbReference>
<dbReference type="InterPro" id="IPR008930">
    <property type="entry name" value="Terpenoid_cyclase/PrenylTrfase"/>
</dbReference>
<dbReference type="GO" id="GO:0046872">
    <property type="term" value="F:metal ion binding"/>
    <property type="evidence" value="ECO:0007669"/>
    <property type="project" value="UniProtKB-KW"/>
</dbReference>
<proteinExistence type="inferred from homology"/>
<reference evidence="9 10" key="1">
    <citation type="journal article" date="2008" name="Science">
        <title>The Physcomitrella genome reveals evolutionary insights into the conquest of land by plants.</title>
        <authorList>
            <person name="Rensing S."/>
            <person name="Lang D."/>
            <person name="Zimmer A."/>
            <person name="Terry A."/>
            <person name="Salamov A."/>
            <person name="Shapiro H."/>
            <person name="Nishiyama T."/>
            <person name="Perroud P.-F."/>
            <person name="Lindquist E."/>
            <person name="Kamisugi Y."/>
            <person name="Tanahashi T."/>
            <person name="Sakakibara K."/>
            <person name="Fujita T."/>
            <person name="Oishi K."/>
            <person name="Shin-I T."/>
            <person name="Kuroki Y."/>
            <person name="Toyoda A."/>
            <person name="Suzuki Y."/>
            <person name="Hashimoto A."/>
            <person name="Yamaguchi K."/>
            <person name="Sugano A."/>
            <person name="Kohara Y."/>
            <person name="Fujiyama A."/>
            <person name="Anterola A."/>
            <person name="Aoki S."/>
            <person name="Ashton N."/>
            <person name="Barbazuk W.B."/>
            <person name="Barker E."/>
            <person name="Bennetzen J."/>
            <person name="Bezanilla M."/>
            <person name="Blankenship R."/>
            <person name="Cho S.H."/>
            <person name="Dutcher S."/>
            <person name="Estelle M."/>
            <person name="Fawcett J.A."/>
            <person name="Gundlach H."/>
            <person name="Hanada K."/>
            <person name="Heyl A."/>
            <person name="Hicks K.A."/>
            <person name="Hugh J."/>
            <person name="Lohr M."/>
            <person name="Mayer K."/>
            <person name="Melkozernov A."/>
            <person name="Murata T."/>
            <person name="Nelson D."/>
            <person name="Pils B."/>
            <person name="Prigge M."/>
            <person name="Reiss B."/>
            <person name="Renner T."/>
            <person name="Rombauts S."/>
            <person name="Rushton P."/>
            <person name="Sanderfoot A."/>
            <person name="Schween G."/>
            <person name="Shiu S.-H."/>
            <person name="Stueber K."/>
            <person name="Theodoulou F.L."/>
            <person name="Tu H."/>
            <person name="Van de Peer Y."/>
            <person name="Verrier P.J."/>
            <person name="Waters E."/>
            <person name="Wood A."/>
            <person name="Yang L."/>
            <person name="Cove D."/>
            <person name="Cuming A."/>
            <person name="Hasebe M."/>
            <person name="Lucas S."/>
            <person name="Mishler D.B."/>
            <person name="Reski R."/>
            <person name="Grigoriev I."/>
            <person name="Quatrano R.S."/>
            <person name="Boore J.L."/>
        </authorList>
    </citation>
    <scope>NUCLEOTIDE SEQUENCE [LARGE SCALE GENOMIC DNA]</scope>
    <source>
        <strain evidence="9 10">cv. Gransden 2004</strain>
    </source>
</reference>
<keyword evidence="6" id="KW-0677">Repeat</keyword>
<dbReference type="Gramene" id="Pp3c16_10570V3.1">
    <property type="protein sequence ID" value="Pp3c16_10570V3.1"/>
    <property type="gene ID" value="Pp3c16_10570"/>
</dbReference>
<keyword evidence="10" id="KW-1185">Reference proteome</keyword>
<evidence type="ECO:0000256" key="4">
    <source>
        <dbReference type="ARBA" id="ARBA00022679"/>
    </source>
</evidence>
<accession>A0A7I4B6A1</accession>
<dbReference type="Proteomes" id="UP000006727">
    <property type="component" value="Chromosome 16"/>
</dbReference>
<evidence type="ECO:0000256" key="2">
    <source>
        <dbReference type="ARBA" id="ARBA00010497"/>
    </source>
</evidence>
<dbReference type="PANTHER" id="PTHR11774:SF4">
    <property type="entry name" value="GERANYLGERANYL TRANSFERASE TYPE-1 SUBUNIT BETA"/>
    <property type="match status" value="1"/>
</dbReference>
<keyword evidence="4" id="KW-0808">Transferase</keyword>
<name>A0A7I4B6A1_PHYPA</name>
<dbReference type="AlphaFoldDB" id="A0A7I4B6A1"/>
<dbReference type="Gene3D" id="1.50.10.20">
    <property type="match status" value="1"/>
</dbReference>
<dbReference type="PANTHER" id="PTHR11774">
    <property type="entry name" value="GERANYLGERANYL TRANSFERASE TYPE BETA SUBUNIT"/>
    <property type="match status" value="1"/>
</dbReference>
<evidence type="ECO:0000259" key="8">
    <source>
        <dbReference type="Pfam" id="PF00432"/>
    </source>
</evidence>
<evidence type="ECO:0000313" key="9">
    <source>
        <dbReference type="EnsemblPlants" id="Pp3c16_10570V3.1"/>
    </source>
</evidence>
<evidence type="ECO:0000256" key="1">
    <source>
        <dbReference type="ARBA" id="ARBA00001947"/>
    </source>
</evidence>
<keyword evidence="5" id="KW-0479">Metal-binding</keyword>